<comment type="similarity">
    <text evidence="2 14">Belongs to the HisA/HisF family.</text>
</comment>
<gene>
    <name evidence="15" type="primary">hisF</name>
    <name evidence="15" type="ORF">EOI86_16470</name>
</gene>
<dbReference type="InterPro" id="IPR013785">
    <property type="entry name" value="Aldolase_TIM"/>
</dbReference>
<keyword evidence="16" id="KW-1185">Reference proteome</keyword>
<dbReference type="GO" id="GO:0000105">
    <property type="term" value="P:L-histidine biosynthetic process"/>
    <property type="evidence" value="ECO:0007669"/>
    <property type="project" value="UniProtKB-UniPathway"/>
</dbReference>
<reference evidence="16" key="1">
    <citation type="submission" date="2019-01" db="EMBL/GenBank/DDBJ databases">
        <title>Gri0909 isolated from a small marine red alga.</title>
        <authorList>
            <person name="Kim J."/>
            <person name="Jeong S.E."/>
            <person name="Jeon C.O."/>
        </authorList>
    </citation>
    <scope>NUCLEOTIDE SEQUENCE [LARGE SCALE GENOMIC DNA]</scope>
    <source>
        <strain evidence="16">Gri0909</strain>
    </source>
</reference>
<keyword evidence="6 14" id="KW-0028">Amino-acid biosynthesis</keyword>
<protein>
    <recommendedName>
        <fullName evidence="5">Imidazole glycerol phosphate synthase subunit HisF</fullName>
        <ecNumber evidence="4">4.3.2.10</ecNumber>
    </recommendedName>
    <alternativeName>
        <fullName evidence="10">IGP synthase cyclase subunit</fullName>
    </alternativeName>
    <alternativeName>
        <fullName evidence="11">IGP synthase subunit HisF</fullName>
    </alternativeName>
    <alternativeName>
        <fullName evidence="12">ImGP synthase subunit HisF</fullName>
    </alternativeName>
</protein>
<proteinExistence type="inferred from homology"/>
<dbReference type="Pfam" id="PF00977">
    <property type="entry name" value="His_biosynth"/>
    <property type="match status" value="1"/>
</dbReference>
<dbReference type="Gene3D" id="3.20.20.70">
    <property type="entry name" value="Aldolase class I"/>
    <property type="match status" value="1"/>
</dbReference>
<evidence type="ECO:0000256" key="11">
    <source>
        <dbReference type="ARBA" id="ARBA00031409"/>
    </source>
</evidence>
<comment type="catalytic activity">
    <reaction evidence="13">
        <text>5-[(5-phospho-1-deoxy-D-ribulos-1-ylimino)methylamino]-1-(5-phospho-beta-D-ribosyl)imidazole-4-carboxamide + L-glutamine = D-erythro-1-(imidazol-4-yl)glycerol 3-phosphate + 5-amino-1-(5-phospho-beta-D-ribosyl)imidazole-4-carboxamide + L-glutamate + H(+)</text>
        <dbReference type="Rhea" id="RHEA:24793"/>
        <dbReference type="ChEBI" id="CHEBI:15378"/>
        <dbReference type="ChEBI" id="CHEBI:29985"/>
        <dbReference type="ChEBI" id="CHEBI:58278"/>
        <dbReference type="ChEBI" id="CHEBI:58359"/>
        <dbReference type="ChEBI" id="CHEBI:58475"/>
        <dbReference type="ChEBI" id="CHEBI:58525"/>
        <dbReference type="EC" id="4.3.2.10"/>
    </reaction>
</comment>
<dbReference type="GO" id="GO:0000107">
    <property type="term" value="F:imidazoleglycerol-phosphate synthase activity"/>
    <property type="evidence" value="ECO:0007669"/>
    <property type="project" value="InterPro"/>
</dbReference>
<evidence type="ECO:0000256" key="12">
    <source>
        <dbReference type="ARBA" id="ARBA00032401"/>
    </source>
</evidence>
<evidence type="ECO:0000256" key="5">
    <source>
        <dbReference type="ARBA" id="ARBA00016318"/>
    </source>
</evidence>
<evidence type="ECO:0000256" key="10">
    <source>
        <dbReference type="ARBA" id="ARBA00030264"/>
    </source>
</evidence>
<name>A0A437QQN5_9PROT</name>
<organism evidence="15 16">
    <name type="scientific">Hwanghaeella grinnelliae</name>
    <dbReference type="NCBI Taxonomy" id="2500179"/>
    <lineage>
        <taxon>Bacteria</taxon>
        <taxon>Pseudomonadati</taxon>
        <taxon>Pseudomonadota</taxon>
        <taxon>Alphaproteobacteria</taxon>
        <taxon>Rhodospirillales</taxon>
        <taxon>Rhodospirillaceae</taxon>
        <taxon>Hwanghaeella</taxon>
    </lineage>
</organism>
<dbReference type="InterPro" id="IPR006062">
    <property type="entry name" value="His_biosynth"/>
</dbReference>
<evidence type="ECO:0000256" key="14">
    <source>
        <dbReference type="RuleBase" id="RU003657"/>
    </source>
</evidence>
<dbReference type="CDD" id="cd04731">
    <property type="entry name" value="HisF"/>
    <property type="match status" value="1"/>
</dbReference>
<dbReference type="EC" id="4.3.2.10" evidence="4"/>
<accession>A0A437QQN5</accession>
<dbReference type="AlphaFoldDB" id="A0A437QQN5"/>
<dbReference type="InterPro" id="IPR011060">
    <property type="entry name" value="RibuloseP-bd_barrel"/>
</dbReference>
<evidence type="ECO:0000256" key="6">
    <source>
        <dbReference type="ARBA" id="ARBA00022605"/>
    </source>
</evidence>
<dbReference type="OrthoDB" id="9781903at2"/>
<keyword evidence="8 15" id="KW-0456">Lyase</keyword>
<dbReference type="SUPFAM" id="SSF51366">
    <property type="entry name" value="Ribulose-phoshate binding barrel"/>
    <property type="match status" value="1"/>
</dbReference>
<evidence type="ECO:0000256" key="7">
    <source>
        <dbReference type="ARBA" id="ARBA00023102"/>
    </source>
</evidence>
<dbReference type="EMBL" id="SADE01000002">
    <property type="protein sequence ID" value="RVU36759.1"/>
    <property type="molecule type" value="Genomic_DNA"/>
</dbReference>
<dbReference type="Proteomes" id="UP000287447">
    <property type="component" value="Unassembled WGS sequence"/>
</dbReference>
<dbReference type="PANTHER" id="PTHR21235:SF2">
    <property type="entry name" value="IMIDAZOLE GLYCEROL PHOSPHATE SYNTHASE HISHF"/>
    <property type="match status" value="1"/>
</dbReference>
<evidence type="ECO:0000256" key="1">
    <source>
        <dbReference type="ARBA" id="ARBA00005091"/>
    </source>
</evidence>
<comment type="pathway">
    <text evidence="1">Amino-acid biosynthesis; L-histidine biosynthesis; L-histidine from 5-phospho-alpha-D-ribose 1-diphosphate: step 5/9.</text>
</comment>
<evidence type="ECO:0000256" key="4">
    <source>
        <dbReference type="ARBA" id="ARBA00012809"/>
    </source>
</evidence>
<comment type="function">
    <text evidence="9">IGPS catalyzes the conversion of PRFAR and glutamine to IGP, AICAR and glutamate. The HisF subunit catalyzes the cyclization activity that produces IGP and AICAR from PRFAR using the ammonia provided by the HisH subunit.</text>
</comment>
<keyword evidence="7 14" id="KW-0368">Histidine biosynthesis</keyword>
<dbReference type="InterPro" id="IPR004651">
    <property type="entry name" value="HisF"/>
</dbReference>
<comment type="caution">
    <text evidence="15">The sequence shown here is derived from an EMBL/GenBank/DDBJ whole genome shotgun (WGS) entry which is preliminary data.</text>
</comment>
<dbReference type="GO" id="GO:0016829">
    <property type="term" value="F:lyase activity"/>
    <property type="evidence" value="ECO:0007669"/>
    <property type="project" value="UniProtKB-KW"/>
</dbReference>
<evidence type="ECO:0000256" key="13">
    <source>
        <dbReference type="ARBA" id="ARBA00047838"/>
    </source>
</evidence>
<evidence type="ECO:0000256" key="3">
    <source>
        <dbReference type="ARBA" id="ARBA00011152"/>
    </source>
</evidence>
<evidence type="ECO:0000313" key="15">
    <source>
        <dbReference type="EMBL" id="RVU36759.1"/>
    </source>
</evidence>
<dbReference type="PANTHER" id="PTHR21235">
    <property type="entry name" value="IMIDAZOLE GLYCEROL PHOSPHATE SYNTHASE SUBUNIT HISF/H IGP SYNTHASE SUBUNIT HISF/H"/>
    <property type="match status" value="1"/>
</dbReference>
<sequence length="274" mass="30201">MTVATKHRLIATLLCYRGNVVQTRRFRPTNMVGNAFTAVDFFNSWAVDEICVLEISADDSYLDHFLEVVHGLSRRCFVPLSVGGKIRDLDKVREYTRAGADKVVLNTHAYQSDSLIEDVAGSFGKQCVVVSVDAAPNPDMPSGYEAVIARGREKTGEDVNTWVLRAAQRGAGEILLNNIEHDGDKRGYDLSLIKSVTAVSPIPVIAFGGVANWDHLVEGIEVGGADAVAAGNIFHYTEHSTKKAKEHMAAQGLWVRDSTFYKVDMPRRPTYQPY</sequence>
<dbReference type="UniPathway" id="UPA00031">
    <property type="reaction ID" value="UER00010"/>
</dbReference>
<evidence type="ECO:0000256" key="2">
    <source>
        <dbReference type="ARBA" id="ARBA00009667"/>
    </source>
</evidence>
<evidence type="ECO:0000256" key="8">
    <source>
        <dbReference type="ARBA" id="ARBA00023239"/>
    </source>
</evidence>
<evidence type="ECO:0000256" key="9">
    <source>
        <dbReference type="ARBA" id="ARBA00025475"/>
    </source>
</evidence>
<comment type="subunit">
    <text evidence="3">Heterodimer of HisH and HisF.</text>
</comment>
<evidence type="ECO:0000313" key="16">
    <source>
        <dbReference type="Proteomes" id="UP000287447"/>
    </source>
</evidence>
<dbReference type="RefSeq" id="WP_127766235.1">
    <property type="nucleotide sequence ID" value="NZ_SADE01000002.1"/>
</dbReference>
<dbReference type="InterPro" id="IPR050064">
    <property type="entry name" value="IGPS_HisA/HisF"/>
</dbReference>